<name>X1VZH7_9ZZZZ</name>
<dbReference type="EMBL" id="BARW01039173">
    <property type="protein sequence ID" value="GAJ18475.1"/>
    <property type="molecule type" value="Genomic_DNA"/>
</dbReference>
<evidence type="ECO:0000313" key="1">
    <source>
        <dbReference type="EMBL" id="GAJ18475.1"/>
    </source>
</evidence>
<sequence>MAAETSKRFQREVEKNHTLTTRLIDGLEQVIR</sequence>
<proteinExistence type="predicted"/>
<organism evidence="1">
    <name type="scientific">marine sediment metagenome</name>
    <dbReference type="NCBI Taxonomy" id="412755"/>
    <lineage>
        <taxon>unclassified sequences</taxon>
        <taxon>metagenomes</taxon>
        <taxon>ecological metagenomes</taxon>
    </lineage>
</organism>
<reference evidence="1" key="1">
    <citation type="journal article" date="2014" name="Front. Microbiol.">
        <title>High frequency of phylogenetically diverse reductive dehalogenase-homologous genes in deep subseafloor sedimentary metagenomes.</title>
        <authorList>
            <person name="Kawai M."/>
            <person name="Futagami T."/>
            <person name="Toyoda A."/>
            <person name="Takaki Y."/>
            <person name="Nishi S."/>
            <person name="Hori S."/>
            <person name="Arai W."/>
            <person name="Tsubouchi T."/>
            <person name="Morono Y."/>
            <person name="Uchiyama I."/>
            <person name="Ito T."/>
            <person name="Fujiyama A."/>
            <person name="Inagaki F."/>
            <person name="Takami H."/>
        </authorList>
    </citation>
    <scope>NUCLEOTIDE SEQUENCE</scope>
    <source>
        <strain evidence="1">Expedition CK06-06</strain>
    </source>
</reference>
<comment type="caution">
    <text evidence="1">The sequence shown here is derived from an EMBL/GenBank/DDBJ whole genome shotgun (WGS) entry which is preliminary data.</text>
</comment>
<gene>
    <name evidence="1" type="ORF">S12H4_59787</name>
</gene>
<feature type="non-terminal residue" evidence="1">
    <location>
        <position position="32"/>
    </location>
</feature>
<protein>
    <submittedName>
        <fullName evidence="1">Uncharacterized protein</fullName>
    </submittedName>
</protein>
<accession>X1VZH7</accession>
<dbReference type="AlphaFoldDB" id="X1VZH7"/>